<dbReference type="InterPro" id="IPR042101">
    <property type="entry name" value="SRP54_N_sf"/>
</dbReference>
<dbReference type="SUPFAM" id="SSF52540">
    <property type="entry name" value="P-loop containing nucleoside triphosphate hydrolases"/>
    <property type="match status" value="1"/>
</dbReference>
<keyword evidence="13" id="KW-1185">Reference proteome</keyword>
<name>A0ABY5DLV1_9GAMM</name>
<evidence type="ECO:0000256" key="10">
    <source>
        <dbReference type="ARBA" id="ARBA00048027"/>
    </source>
</evidence>
<comment type="similarity">
    <text evidence="2">Belongs to the GTP-binding SRP family.</text>
</comment>
<evidence type="ECO:0000256" key="7">
    <source>
        <dbReference type="ARBA" id="ARBA00023134"/>
    </source>
</evidence>
<dbReference type="Proteomes" id="UP001055955">
    <property type="component" value="Chromosome"/>
</dbReference>
<keyword evidence="8" id="KW-0472">Membrane</keyword>
<dbReference type="InterPro" id="IPR027417">
    <property type="entry name" value="P-loop_NTPase"/>
</dbReference>
<evidence type="ECO:0000256" key="1">
    <source>
        <dbReference type="ARBA" id="ARBA00004413"/>
    </source>
</evidence>
<evidence type="ECO:0000256" key="6">
    <source>
        <dbReference type="ARBA" id="ARBA00022801"/>
    </source>
</evidence>
<dbReference type="InterPro" id="IPR013822">
    <property type="entry name" value="Signal_recog_particl_SRP54_hlx"/>
</dbReference>
<evidence type="ECO:0000313" key="12">
    <source>
        <dbReference type="EMBL" id="UTC24604.1"/>
    </source>
</evidence>
<keyword evidence="4" id="KW-0963">Cytoplasm</keyword>
<dbReference type="Gene3D" id="1.20.120.140">
    <property type="entry name" value="Signal recognition particle SRP54, nucleotide-binding domain"/>
    <property type="match status" value="1"/>
</dbReference>
<dbReference type="Pfam" id="PF00448">
    <property type="entry name" value="SRP54"/>
    <property type="match status" value="1"/>
</dbReference>
<keyword evidence="6" id="KW-0378">Hydrolase</keyword>
<keyword evidence="3" id="KW-1003">Cell membrane</keyword>
<keyword evidence="7" id="KW-0342">GTP-binding</keyword>
<reference evidence="12 13" key="1">
    <citation type="journal article" date="2022" name="Nat. Microbiol.">
        <title>The microbiome of a bacterivorous marine choanoflagellate contains a resource-demanding obligate bacterial associate.</title>
        <authorList>
            <person name="Needham D.M."/>
            <person name="Poirier C."/>
            <person name="Bachy C."/>
            <person name="George E.E."/>
            <person name="Wilken S."/>
            <person name="Yung C.C.M."/>
            <person name="Limardo A.J."/>
            <person name="Morando M."/>
            <person name="Sudek L."/>
            <person name="Malmstrom R.R."/>
            <person name="Keeling P.J."/>
            <person name="Santoro A.E."/>
            <person name="Worden A.Z."/>
        </authorList>
    </citation>
    <scope>NUCLEOTIDE SEQUENCE [LARGE SCALE GENOMIC DNA]</scope>
    <source>
        <strain evidence="12 13">Comchoano-1</strain>
    </source>
</reference>
<keyword evidence="5" id="KW-0547">Nucleotide-binding</keyword>
<evidence type="ECO:0000256" key="4">
    <source>
        <dbReference type="ARBA" id="ARBA00022490"/>
    </source>
</evidence>
<dbReference type="SMART" id="SM00382">
    <property type="entry name" value="AAA"/>
    <property type="match status" value="1"/>
</dbReference>
<evidence type="ECO:0000313" key="13">
    <source>
        <dbReference type="Proteomes" id="UP001055955"/>
    </source>
</evidence>
<dbReference type="NCBIfam" id="TIGR00064">
    <property type="entry name" value="ftsY"/>
    <property type="match status" value="1"/>
</dbReference>
<proteinExistence type="inferred from homology"/>
<dbReference type="InterPro" id="IPR004390">
    <property type="entry name" value="SR_rcpt_FtsY"/>
</dbReference>
<dbReference type="SMART" id="SM00962">
    <property type="entry name" value="SRP54"/>
    <property type="match status" value="1"/>
</dbReference>
<dbReference type="PANTHER" id="PTHR43134:SF1">
    <property type="entry name" value="SIGNAL RECOGNITION PARTICLE RECEPTOR SUBUNIT ALPHA"/>
    <property type="match status" value="1"/>
</dbReference>
<dbReference type="PANTHER" id="PTHR43134">
    <property type="entry name" value="SIGNAL RECOGNITION PARTICLE RECEPTOR SUBUNIT ALPHA"/>
    <property type="match status" value="1"/>
</dbReference>
<dbReference type="Pfam" id="PF02881">
    <property type="entry name" value="SRP54_N"/>
    <property type="match status" value="1"/>
</dbReference>
<dbReference type="PROSITE" id="PS00300">
    <property type="entry name" value="SRP54"/>
    <property type="match status" value="1"/>
</dbReference>
<dbReference type="EMBL" id="CP092900">
    <property type="protein sequence ID" value="UTC24604.1"/>
    <property type="molecule type" value="Genomic_DNA"/>
</dbReference>
<organism evidence="12 13">
    <name type="scientific">Candidatus Comchoanobacter bicostacola</name>
    <dbReference type="NCBI Taxonomy" id="2919598"/>
    <lineage>
        <taxon>Bacteria</taxon>
        <taxon>Pseudomonadati</taxon>
        <taxon>Pseudomonadota</taxon>
        <taxon>Gammaproteobacteria</taxon>
        <taxon>Candidatus Comchoanobacterales</taxon>
        <taxon>Candidatus Comchoanobacteraceae</taxon>
        <taxon>Candidatus Comchoanobacter</taxon>
    </lineage>
</organism>
<evidence type="ECO:0000259" key="11">
    <source>
        <dbReference type="PROSITE" id="PS00300"/>
    </source>
</evidence>
<dbReference type="InterPro" id="IPR036225">
    <property type="entry name" value="SRP/SRP_N"/>
</dbReference>
<sequence>MIRSITQRVQRALGNTQRSLSRAVGVLRGLKALDEDSLALFKKKMIEADMGGALTDQLIAHLRKNFAQGIENDAAVVNCLKTFLVNLFVPGQALFEDKTNVVMMLGVNGVGKTTTIGKLSAYYKKKGMLVGVAPGDTYRAAAFEQLQHWANATEAVMFHQPGVSDPAAVMYDALQCAQDKVDVLLADTAGRMHGAHNLMDQLNKMKRVMGKIDAHAPHHVWLVVDGSLGQNSIIQAQTFHEKVGLTGVVITKLDGSAKGGALFSIAQSLKVPVYFVGLGEQVEDLQPFDPEAFVSSVLDLAE</sequence>
<dbReference type="Gene3D" id="3.40.50.300">
    <property type="entry name" value="P-loop containing nucleotide triphosphate hydrolases"/>
    <property type="match status" value="1"/>
</dbReference>
<feature type="domain" description="SRP54-type proteins GTP-binding" evidence="11">
    <location>
        <begin position="272"/>
        <end position="285"/>
    </location>
</feature>
<keyword evidence="9" id="KW-0675">Receptor</keyword>
<dbReference type="InterPro" id="IPR003593">
    <property type="entry name" value="AAA+_ATPase"/>
</dbReference>
<accession>A0ABY5DLV1</accession>
<evidence type="ECO:0000256" key="9">
    <source>
        <dbReference type="ARBA" id="ARBA00023170"/>
    </source>
</evidence>
<comment type="subcellular location">
    <subcellularLocation>
        <location evidence="1">Cell membrane</location>
        <topology evidence="1">Peripheral membrane protein</topology>
        <orientation evidence="1">Cytoplasmic side</orientation>
    </subcellularLocation>
</comment>
<comment type="catalytic activity">
    <reaction evidence="10">
        <text>GTP + H2O = GDP + phosphate + H(+)</text>
        <dbReference type="Rhea" id="RHEA:19669"/>
        <dbReference type="ChEBI" id="CHEBI:15377"/>
        <dbReference type="ChEBI" id="CHEBI:15378"/>
        <dbReference type="ChEBI" id="CHEBI:37565"/>
        <dbReference type="ChEBI" id="CHEBI:43474"/>
        <dbReference type="ChEBI" id="CHEBI:58189"/>
        <dbReference type="EC" id="3.6.5.4"/>
    </reaction>
</comment>
<evidence type="ECO:0000256" key="8">
    <source>
        <dbReference type="ARBA" id="ARBA00023136"/>
    </source>
</evidence>
<evidence type="ECO:0000256" key="2">
    <source>
        <dbReference type="ARBA" id="ARBA00008531"/>
    </source>
</evidence>
<evidence type="ECO:0000256" key="5">
    <source>
        <dbReference type="ARBA" id="ARBA00022741"/>
    </source>
</evidence>
<dbReference type="InterPro" id="IPR000897">
    <property type="entry name" value="SRP54_GTPase_dom"/>
</dbReference>
<gene>
    <name evidence="12" type="primary">ftsY</name>
    <name evidence="12" type="ORF">MMH89_00290</name>
</gene>
<evidence type="ECO:0000256" key="3">
    <source>
        <dbReference type="ARBA" id="ARBA00022475"/>
    </source>
</evidence>
<dbReference type="RefSeq" id="WP_258568389.1">
    <property type="nucleotide sequence ID" value="NZ_CP092900.1"/>
</dbReference>
<protein>
    <submittedName>
        <fullName evidence="12">Signal recognition particle-docking protein FtsY</fullName>
    </submittedName>
</protein>
<dbReference type="SUPFAM" id="SSF47364">
    <property type="entry name" value="Domain of the SRP/SRP receptor G-proteins"/>
    <property type="match status" value="1"/>
</dbReference>